<organism evidence="2 3">
    <name type="scientific">Pristionchus pacificus</name>
    <name type="common">Parasitic nematode worm</name>
    <dbReference type="NCBI Taxonomy" id="54126"/>
    <lineage>
        <taxon>Eukaryota</taxon>
        <taxon>Metazoa</taxon>
        <taxon>Ecdysozoa</taxon>
        <taxon>Nematoda</taxon>
        <taxon>Chromadorea</taxon>
        <taxon>Rhabditida</taxon>
        <taxon>Rhabditina</taxon>
        <taxon>Diplogasteromorpha</taxon>
        <taxon>Diplogasteroidea</taxon>
        <taxon>Neodiplogasteridae</taxon>
        <taxon>Pristionchus</taxon>
    </lineage>
</organism>
<dbReference type="EnsemblMetazoa" id="PPA41505.1">
    <property type="protein sequence ID" value="PPA41505.1"/>
    <property type="gene ID" value="WBGene00279874"/>
</dbReference>
<keyword evidence="3" id="KW-1185">Reference proteome</keyword>
<protein>
    <recommendedName>
        <fullName evidence="1">DUF7622 domain-containing protein</fullName>
    </recommendedName>
</protein>
<evidence type="ECO:0000313" key="2">
    <source>
        <dbReference type="EnsemblMetazoa" id="PPA41505.1"/>
    </source>
</evidence>
<evidence type="ECO:0000313" key="3">
    <source>
        <dbReference type="Proteomes" id="UP000005239"/>
    </source>
</evidence>
<proteinExistence type="predicted"/>
<evidence type="ECO:0000259" key="1">
    <source>
        <dbReference type="Pfam" id="PF24602"/>
    </source>
</evidence>
<reference evidence="3" key="1">
    <citation type="journal article" date="2008" name="Nat. Genet.">
        <title>The Pristionchus pacificus genome provides a unique perspective on nematode lifestyle and parasitism.</title>
        <authorList>
            <person name="Dieterich C."/>
            <person name="Clifton S.W."/>
            <person name="Schuster L.N."/>
            <person name="Chinwalla A."/>
            <person name="Delehaunty K."/>
            <person name="Dinkelacker I."/>
            <person name="Fulton L."/>
            <person name="Fulton R."/>
            <person name="Godfrey J."/>
            <person name="Minx P."/>
            <person name="Mitreva M."/>
            <person name="Roeseler W."/>
            <person name="Tian H."/>
            <person name="Witte H."/>
            <person name="Yang S.P."/>
            <person name="Wilson R.K."/>
            <person name="Sommer R.J."/>
        </authorList>
    </citation>
    <scope>NUCLEOTIDE SEQUENCE [LARGE SCALE GENOMIC DNA]</scope>
    <source>
        <strain evidence="3">PS312</strain>
    </source>
</reference>
<dbReference type="InterPro" id="IPR056039">
    <property type="entry name" value="DUF7622"/>
</dbReference>
<accession>A0A8R1Z2Z4</accession>
<gene>
    <name evidence="2" type="primary">WBGene00279874</name>
</gene>
<dbReference type="AlphaFoldDB" id="A0A2A6CL30"/>
<name>A0A2A6CL30_PRIPA</name>
<reference evidence="2" key="2">
    <citation type="submission" date="2022-06" db="UniProtKB">
        <authorList>
            <consortium name="EnsemblMetazoa"/>
        </authorList>
    </citation>
    <scope>IDENTIFICATION</scope>
    <source>
        <strain evidence="2">PS312</strain>
    </source>
</reference>
<dbReference type="Pfam" id="PF24602">
    <property type="entry name" value="DUF7622"/>
    <property type="match status" value="1"/>
</dbReference>
<sequence>MFQFSSAVFLLSLKSLSLQIICNEYDVFSGDLALTNCTGAACVTFLNYGFGCASNVFFANRSGCYGDEGKTICSCKNDDNCVAALLSLRLVQLRANVVAREQTSRDDFIDGKFVYSLTTEFHSSCVSKECVILARKLRKEEANSSKPSVECYTYFPPGETGRVHNVTCQGDYCYHQEEYGTVTRGCYTVDDTLSNWKISVVFFIFFIMMTMIVSQVGLYQYFQPILPAYLCDKDLCNENEHSARRDESPEILRPPRMVNVDSPPPLPPWQQLGWGIRKPFFFQDDHCEGSRASGLVFFLSHSRNGWRKNPAPLDPDRTVDGVARRLNPNVGRIRSLACAGVFCMFEYCKLEDPSLSERYEP</sequence>
<dbReference type="PANTHER" id="PTHR37433:SF19">
    <property type="entry name" value="ACTIVIN_RECP DOMAIN-CONTAINING PROTEIN"/>
    <property type="match status" value="1"/>
</dbReference>
<feature type="domain" description="DUF7622" evidence="1">
    <location>
        <begin position="148"/>
        <end position="197"/>
    </location>
</feature>
<dbReference type="Proteomes" id="UP000005239">
    <property type="component" value="Unassembled WGS sequence"/>
</dbReference>
<dbReference type="OrthoDB" id="10251424at2759"/>
<dbReference type="PANTHER" id="PTHR37433">
    <property type="entry name" value="PROTEIN CBG25136-RELATED"/>
    <property type="match status" value="1"/>
</dbReference>
<accession>A0A2A6CL30</accession>